<proteinExistence type="predicted"/>
<name>A0AAV4DPA7_9GAST</name>
<accession>A0AAV4DPA7</accession>
<evidence type="ECO:0000313" key="2">
    <source>
        <dbReference type="Proteomes" id="UP000735302"/>
    </source>
</evidence>
<evidence type="ECO:0000313" key="1">
    <source>
        <dbReference type="EMBL" id="GFO45994.1"/>
    </source>
</evidence>
<sequence length="107" mass="12186">MRKTAGENFVVLIRHLLTVKKLQNVCQMTVDELQPHTRILEQLVRQRQSLQKKADSGKKDLAYQREKSLGYLKSQKPFWVPMAFSNQAHLHKSFCASDVLAPAAAVP</sequence>
<organism evidence="1 2">
    <name type="scientific">Plakobranchus ocellatus</name>
    <dbReference type="NCBI Taxonomy" id="259542"/>
    <lineage>
        <taxon>Eukaryota</taxon>
        <taxon>Metazoa</taxon>
        <taxon>Spiralia</taxon>
        <taxon>Lophotrochozoa</taxon>
        <taxon>Mollusca</taxon>
        <taxon>Gastropoda</taxon>
        <taxon>Heterobranchia</taxon>
        <taxon>Euthyneura</taxon>
        <taxon>Panpulmonata</taxon>
        <taxon>Sacoglossa</taxon>
        <taxon>Placobranchoidea</taxon>
        <taxon>Plakobranchidae</taxon>
        <taxon>Plakobranchus</taxon>
    </lineage>
</organism>
<dbReference type="EMBL" id="BLXT01008132">
    <property type="protein sequence ID" value="GFO45994.1"/>
    <property type="molecule type" value="Genomic_DNA"/>
</dbReference>
<dbReference type="Proteomes" id="UP000735302">
    <property type="component" value="Unassembled WGS sequence"/>
</dbReference>
<protein>
    <submittedName>
        <fullName evidence="1">Uncharacterized protein</fullName>
    </submittedName>
</protein>
<dbReference type="AlphaFoldDB" id="A0AAV4DPA7"/>
<comment type="caution">
    <text evidence="1">The sequence shown here is derived from an EMBL/GenBank/DDBJ whole genome shotgun (WGS) entry which is preliminary data.</text>
</comment>
<gene>
    <name evidence="1" type="ORF">PoB_007249900</name>
</gene>
<keyword evidence="2" id="KW-1185">Reference proteome</keyword>
<reference evidence="1 2" key="1">
    <citation type="journal article" date="2021" name="Elife">
        <title>Chloroplast acquisition without the gene transfer in kleptoplastic sea slugs, Plakobranchus ocellatus.</title>
        <authorList>
            <person name="Maeda T."/>
            <person name="Takahashi S."/>
            <person name="Yoshida T."/>
            <person name="Shimamura S."/>
            <person name="Takaki Y."/>
            <person name="Nagai Y."/>
            <person name="Toyoda A."/>
            <person name="Suzuki Y."/>
            <person name="Arimoto A."/>
            <person name="Ishii H."/>
            <person name="Satoh N."/>
            <person name="Nishiyama T."/>
            <person name="Hasebe M."/>
            <person name="Maruyama T."/>
            <person name="Minagawa J."/>
            <person name="Obokata J."/>
            <person name="Shigenobu S."/>
        </authorList>
    </citation>
    <scope>NUCLEOTIDE SEQUENCE [LARGE SCALE GENOMIC DNA]</scope>
</reference>